<dbReference type="Gene3D" id="3.40.50.970">
    <property type="match status" value="1"/>
</dbReference>
<reference evidence="6" key="1">
    <citation type="journal article" date="2010" name="Stand. Genomic Sci.">
        <title>Complete genome sequence of 'Thermobaculum terrenum' type strain (YNP1).</title>
        <authorList>
            <person name="Kiss H."/>
            <person name="Cleland D."/>
            <person name="Lapidus A."/>
            <person name="Lucas S."/>
            <person name="Glavina Del Rio T."/>
            <person name="Nolan M."/>
            <person name="Tice H."/>
            <person name="Han C."/>
            <person name="Goodwin L."/>
            <person name="Pitluck S."/>
            <person name="Liolios K."/>
            <person name="Ivanova N."/>
            <person name="Mavromatis K."/>
            <person name="Ovchinnikova G."/>
            <person name="Pati A."/>
            <person name="Chen A."/>
            <person name="Palaniappan K."/>
            <person name="Land M."/>
            <person name="Hauser L."/>
            <person name="Chang Y."/>
            <person name="Jeffries C."/>
            <person name="Lu M."/>
            <person name="Brettin T."/>
            <person name="Detter J."/>
            <person name="Goker M."/>
            <person name="Tindall B."/>
            <person name="Beck B."/>
            <person name="McDermott T."/>
            <person name="Woyke T."/>
            <person name="Bristow J."/>
            <person name="Eisen J."/>
            <person name="Markowitz V."/>
            <person name="Hugenholtz P."/>
            <person name="Kyrpides N."/>
            <person name="Klenk H."/>
            <person name="Cheng J."/>
        </authorList>
    </citation>
    <scope>NUCLEOTIDE SEQUENCE [LARGE SCALE GENOMIC DNA]</scope>
    <source>
        <strain evidence="6">ATCC BAA-798 / YNP1</strain>
    </source>
</reference>
<feature type="domain" description="Transketolase-like pyrimidine-binding" evidence="4">
    <location>
        <begin position="9"/>
        <end position="183"/>
    </location>
</feature>
<evidence type="ECO:0000313" key="5">
    <source>
        <dbReference type="EMBL" id="ACZ43695.1"/>
    </source>
</evidence>
<dbReference type="EMBL" id="CP001826">
    <property type="protein sequence ID" value="ACZ43695.1"/>
    <property type="molecule type" value="Genomic_DNA"/>
</dbReference>
<dbReference type="FunFam" id="3.40.50.970:FF:000001">
    <property type="entry name" value="Pyruvate dehydrogenase E1 beta subunit"/>
    <property type="match status" value="1"/>
</dbReference>
<dbReference type="GO" id="GO:0016491">
    <property type="term" value="F:oxidoreductase activity"/>
    <property type="evidence" value="ECO:0007669"/>
    <property type="project" value="UniProtKB-KW"/>
</dbReference>
<dbReference type="Pfam" id="PF02780">
    <property type="entry name" value="Transketolase_C"/>
    <property type="match status" value="1"/>
</dbReference>
<accession>D1CIX5</accession>
<evidence type="ECO:0000259" key="4">
    <source>
        <dbReference type="SMART" id="SM00861"/>
    </source>
</evidence>
<dbReference type="InterPro" id="IPR033248">
    <property type="entry name" value="Transketolase_C"/>
</dbReference>
<keyword evidence="3" id="KW-0786">Thiamine pyrophosphate</keyword>
<evidence type="ECO:0000256" key="1">
    <source>
        <dbReference type="ARBA" id="ARBA00001964"/>
    </source>
</evidence>
<dbReference type="PANTHER" id="PTHR43257">
    <property type="entry name" value="PYRUVATE DEHYDROGENASE E1 COMPONENT BETA SUBUNIT"/>
    <property type="match status" value="1"/>
</dbReference>
<dbReference type="AlphaFoldDB" id="D1CIX5"/>
<dbReference type="Gene3D" id="3.40.50.920">
    <property type="match status" value="1"/>
</dbReference>
<dbReference type="Proteomes" id="UP000000323">
    <property type="component" value="Chromosome 2"/>
</dbReference>
<dbReference type="PANTHER" id="PTHR43257:SF2">
    <property type="entry name" value="PYRUVATE DEHYDROGENASE E1 COMPONENT SUBUNIT BETA"/>
    <property type="match status" value="1"/>
</dbReference>
<dbReference type="CDD" id="cd07036">
    <property type="entry name" value="TPP_PYR_E1-PDHc-beta_like"/>
    <property type="match status" value="1"/>
</dbReference>
<dbReference type="STRING" id="525904.Tter_2811"/>
<dbReference type="Pfam" id="PF02779">
    <property type="entry name" value="Transket_pyr"/>
    <property type="match status" value="1"/>
</dbReference>
<gene>
    <name evidence="5" type="ordered locus">Tter_2811</name>
</gene>
<name>D1CIX5_THET1</name>
<dbReference type="RefSeq" id="WP_012876726.1">
    <property type="nucleotide sequence ID" value="NC_013526.1"/>
</dbReference>
<evidence type="ECO:0000256" key="2">
    <source>
        <dbReference type="ARBA" id="ARBA00023002"/>
    </source>
</evidence>
<protein>
    <submittedName>
        <fullName evidence="5">Transketolase central region</fullName>
    </submittedName>
</protein>
<organism evidence="5 6">
    <name type="scientific">Thermobaculum terrenum (strain ATCC BAA-798 / CCMEE 7001 / YNP1)</name>
    <dbReference type="NCBI Taxonomy" id="525904"/>
    <lineage>
        <taxon>Bacteria</taxon>
        <taxon>Bacillati</taxon>
        <taxon>Chloroflexota</taxon>
        <taxon>Chloroflexia</taxon>
        <taxon>Candidatus Thermobaculales</taxon>
        <taxon>Candidatus Thermobaculaceae</taxon>
        <taxon>Thermobaculum</taxon>
    </lineage>
</organism>
<dbReference type="InterPro" id="IPR005475">
    <property type="entry name" value="Transketolase-like_Pyr-bd"/>
</dbReference>
<dbReference type="SUPFAM" id="SSF52922">
    <property type="entry name" value="TK C-terminal domain-like"/>
    <property type="match status" value="1"/>
</dbReference>
<evidence type="ECO:0000313" key="6">
    <source>
        <dbReference type="Proteomes" id="UP000000323"/>
    </source>
</evidence>
<comment type="cofactor">
    <cofactor evidence="1">
        <name>thiamine diphosphate</name>
        <dbReference type="ChEBI" id="CHEBI:58937"/>
    </cofactor>
</comment>
<dbReference type="KEGG" id="ttr:Tter_2811"/>
<dbReference type="OrthoDB" id="3457658at2"/>
<dbReference type="HOGENOM" id="CLU_012907_1_0_0"/>
<proteinExistence type="predicted"/>
<sequence length="326" mass="34482">MVAPATMEMSYKDALYEVLRSEMEADDSVVLIGEDFANGGAFGVAGDLLERFGPERVIRTPISENSYVGVGVGAAMTGLRPVVEIMFMDFITLAMDQLVNHAAKIHYMYAGQYSVPIVVRTPAGAGRGYGASHSQSLESWLIQVPGLKVVAPSSPADAGGLLRSAIWDPNPVVFIENKLLYPKKGPVPEGIPPVPLGTAKVLRKGEDVTIATYGRMVEHALEAAAVLEPEGVSCEVIDLRTLKPLDVTTLSRSFGRTHRLVCVEEGTGGVGAEVCSRLAETAGALGGRMIRVAAKDSPIPSAGPLEARVVPQLEDIIEGCLSSLEG</sequence>
<dbReference type="InterPro" id="IPR009014">
    <property type="entry name" value="Transketo_C/PFOR_II"/>
</dbReference>
<dbReference type="eggNOG" id="COG0022">
    <property type="taxonomic scope" value="Bacteria"/>
</dbReference>
<keyword evidence="6" id="KW-1185">Reference proteome</keyword>
<keyword evidence="2" id="KW-0560">Oxidoreductase</keyword>
<dbReference type="SMART" id="SM00861">
    <property type="entry name" value="Transket_pyr"/>
    <property type="match status" value="1"/>
</dbReference>
<dbReference type="NCBIfam" id="NF006667">
    <property type="entry name" value="PRK09212.1"/>
    <property type="match status" value="1"/>
</dbReference>
<dbReference type="InterPro" id="IPR029061">
    <property type="entry name" value="THDP-binding"/>
</dbReference>
<dbReference type="SUPFAM" id="SSF52518">
    <property type="entry name" value="Thiamin diphosphate-binding fold (THDP-binding)"/>
    <property type="match status" value="1"/>
</dbReference>
<evidence type="ECO:0000256" key="3">
    <source>
        <dbReference type="ARBA" id="ARBA00023052"/>
    </source>
</evidence>